<keyword evidence="1" id="KW-0472">Membrane</keyword>
<evidence type="ECO:0000313" key="3">
    <source>
        <dbReference type="EMBL" id="KAH0570162.1"/>
    </source>
</evidence>
<reference evidence="3" key="2">
    <citation type="submission" date="2020-12" db="EMBL/GenBank/DDBJ databases">
        <title>New Spironucleus salmonicida genome in near-complete chromosomes.</title>
        <authorList>
            <person name="Xu F."/>
            <person name="Kurt Z."/>
            <person name="Jimenez-Gonzalez A."/>
            <person name="Astvaldsson A."/>
            <person name="Andersson J.O."/>
            <person name="Svard S.G."/>
        </authorList>
    </citation>
    <scope>NUCLEOTIDE SEQUENCE</scope>
    <source>
        <strain evidence="3">ATCC 50377</strain>
    </source>
</reference>
<protein>
    <submittedName>
        <fullName evidence="2">Uncharacterized protein</fullName>
    </submittedName>
</protein>
<organism evidence="2">
    <name type="scientific">Spironucleus salmonicida</name>
    <dbReference type="NCBI Taxonomy" id="348837"/>
    <lineage>
        <taxon>Eukaryota</taxon>
        <taxon>Metamonada</taxon>
        <taxon>Diplomonadida</taxon>
        <taxon>Hexamitidae</taxon>
        <taxon>Hexamitinae</taxon>
        <taxon>Spironucleus</taxon>
    </lineage>
</organism>
<dbReference type="VEuPathDB" id="GiardiaDB:SS50377_28137"/>
<dbReference type="EMBL" id="KI546154">
    <property type="protein sequence ID" value="EST42821.1"/>
    <property type="molecule type" value="Genomic_DNA"/>
</dbReference>
<accession>V6LGK0</accession>
<reference evidence="2 3" key="1">
    <citation type="journal article" date="2014" name="PLoS Genet.">
        <title>The Genome of Spironucleus salmonicida Highlights a Fish Pathogen Adapted to Fluctuating Environments.</title>
        <authorList>
            <person name="Xu F."/>
            <person name="Jerlstrom-Hultqvist J."/>
            <person name="Einarsson E."/>
            <person name="Astvaldsson A."/>
            <person name="Svard S.G."/>
            <person name="Andersson J.O."/>
        </authorList>
    </citation>
    <scope>NUCLEOTIDE SEQUENCE</scope>
    <source>
        <strain evidence="3">ATCC 50377</strain>
    </source>
</reference>
<evidence type="ECO:0000313" key="4">
    <source>
        <dbReference type="Proteomes" id="UP000018208"/>
    </source>
</evidence>
<dbReference type="AlphaFoldDB" id="V6LGK0"/>
<evidence type="ECO:0000256" key="1">
    <source>
        <dbReference type="SAM" id="Phobius"/>
    </source>
</evidence>
<keyword evidence="1" id="KW-0812">Transmembrane</keyword>
<keyword evidence="1" id="KW-1133">Transmembrane helix</keyword>
<name>V6LGK0_9EUKA</name>
<keyword evidence="4" id="KW-1185">Reference proteome</keyword>
<sequence length="450" mass="52499">MYNKYIILYIFINIKVPFLLMSVDQLLKKHGILTQDQKKRYINYLDNLPNSEWVDFLDLPESKREQMLLNFEAGSETITNQKAPEMVIQNKQFTTFKNLEDDQKPAAQEDISDDINQTETFNFSDLQNSILPADFLLNYSTSFFFKQIVEECAFFLTDLISLDDNLDQEDHYLAVRISSNIQPIPTLYDEFPLLQNLPIQNQYFYLQNTIPSPLSKFQTQLISPNQGRTITLNILYSTSFSLNKKIQPSQYYSLNAFHYQQNTIYQLTNTTSNANLIKISLQTEETESHFQLNGFADLRSDDFDENLRMLKFRKFYFQNLNQIGRVNQIQSEIEVCEEQEKRNKNLDGKGQEIRFLASKEVDLIELECEEILNQMGIDKEEVINSIEVEKTFISLQKGEICDFKENGEVLCGGFVLGMRNGLWHRCDRLEDGNVFAGADFYGKKIVFKFV</sequence>
<gene>
    <name evidence="2" type="ORF">SS50377_17590</name>
    <name evidence="3" type="ORF">SS50377_28137</name>
</gene>
<evidence type="ECO:0000313" key="2">
    <source>
        <dbReference type="EMBL" id="EST42821.1"/>
    </source>
</evidence>
<dbReference type="EMBL" id="AUWU02000008">
    <property type="protein sequence ID" value="KAH0570162.1"/>
    <property type="molecule type" value="Genomic_DNA"/>
</dbReference>
<feature type="transmembrane region" description="Helical" evidence="1">
    <location>
        <begin position="6"/>
        <end position="23"/>
    </location>
</feature>
<proteinExistence type="predicted"/>
<dbReference type="Proteomes" id="UP000018208">
    <property type="component" value="Unassembled WGS sequence"/>
</dbReference>